<dbReference type="RefSeq" id="XP_046123142.1">
    <property type="nucleotide sequence ID" value="XM_046259025.1"/>
</dbReference>
<dbReference type="GeneID" id="70289928"/>
<dbReference type="AlphaFoldDB" id="A0A9P7ZY94"/>
<proteinExistence type="predicted"/>
<accession>A0A9P7ZY94</accession>
<organism evidence="2 3">
    <name type="scientific">Emericellopsis atlantica</name>
    <dbReference type="NCBI Taxonomy" id="2614577"/>
    <lineage>
        <taxon>Eukaryota</taxon>
        <taxon>Fungi</taxon>
        <taxon>Dikarya</taxon>
        <taxon>Ascomycota</taxon>
        <taxon>Pezizomycotina</taxon>
        <taxon>Sordariomycetes</taxon>
        <taxon>Hypocreomycetidae</taxon>
        <taxon>Hypocreales</taxon>
        <taxon>Bionectriaceae</taxon>
        <taxon>Emericellopsis</taxon>
    </lineage>
</organism>
<sequence>MDDMVWSDPPPLCPVKFKPLTAISSASSDLMNTGMASPTDTNLTIAHDEGNASLLQGITFPESTCEEETTDGDETDIMDLTQGQLESHRYFAAVYNTSTAVESPSTNSSTTVVSRSVPAKETTWLRDTVEAQNIRIHQLEKHIHKLQEEIRSFAYLKQAVAGLYEEQYKQRQQERDKLREAIDFFDAEKAKINEENENEEVMDVDNEWKRYALRVAQGMAGATEHDMDKVYRKIWHAKLKCMAMGREA</sequence>
<feature type="coiled-coil region" evidence="1">
    <location>
        <begin position="129"/>
        <end position="207"/>
    </location>
</feature>
<dbReference type="EMBL" id="MU251242">
    <property type="protein sequence ID" value="KAG9259218.1"/>
    <property type="molecule type" value="Genomic_DNA"/>
</dbReference>
<comment type="caution">
    <text evidence="2">The sequence shown here is derived from an EMBL/GenBank/DDBJ whole genome shotgun (WGS) entry which is preliminary data.</text>
</comment>
<name>A0A9P7ZY94_9HYPO</name>
<reference evidence="2" key="1">
    <citation type="journal article" date="2021" name="IMA Fungus">
        <title>Genomic characterization of three marine fungi, including Emericellopsis atlantica sp. nov. with signatures of a generalist lifestyle and marine biomass degradation.</title>
        <authorList>
            <person name="Hagestad O.C."/>
            <person name="Hou L."/>
            <person name="Andersen J.H."/>
            <person name="Hansen E.H."/>
            <person name="Altermark B."/>
            <person name="Li C."/>
            <person name="Kuhnert E."/>
            <person name="Cox R.J."/>
            <person name="Crous P.W."/>
            <person name="Spatafora J.W."/>
            <person name="Lail K."/>
            <person name="Amirebrahimi M."/>
            <person name="Lipzen A."/>
            <person name="Pangilinan J."/>
            <person name="Andreopoulos W."/>
            <person name="Hayes R.D."/>
            <person name="Ng V."/>
            <person name="Grigoriev I.V."/>
            <person name="Jackson S.A."/>
            <person name="Sutton T.D.S."/>
            <person name="Dobson A.D.W."/>
            <person name="Rama T."/>
        </authorList>
    </citation>
    <scope>NUCLEOTIDE SEQUENCE</scope>
    <source>
        <strain evidence="2">TS7</strain>
    </source>
</reference>
<evidence type="ECO:0000313" key="2">
    <source>
        <dbReference type="EMBL" id="KAG9259218.1"/>
    </source>
</evidence>
<evidence type="ECO:0000313" key="3">
    <source>
        <dbReference type="Proteomes" id="UP000887229"/>
    </source>
</evidence>
<keyword evidence="1" id="KW-0175">Coiled coil</keyword>
<dbReference type="OrthoDB" id="10419869at2759"/>
<keyword evidence="3" id="KW-1185">Reference proteome</keyword>
<dbReference type="Proteomes" id="UP000887229">
    <property type="component" value="Unassembled WGS sequence"/>
</dbReference>
<evidence type="ECO:0000256" key="1">
    <source>
        <dbReference type="SAM" id="Coils"/>
    </source>
</evidence>
<protein>
    <submittedName>
        <fullName evidence="2">Uncharacterized protein</fullName>
    </submittedName>
</protein>
<gene>
    <name evidence="2" type="ORF">F5Z01DRAFT_32101</name>
</gene>